<accession>A0A0S6UE55</accession>
<evidence type="ECO:0000256" key="2">
    <source>
        <dbReference type="ARBA" id="ARBA00022475"/>
    </source>
</evidence>
<dbReference type="InterPro" id="IPR003691">
    <property type="entry name" value="FluC"/>
</dbReference>
<evidence type="ECO:0000256" key="4">
    <source>
        <dbReference type="ARBA" id="ARBA00022989"/>
    </source>
</evidence>
<dbReference type="Pfam" id="PF02537">
    <property type="entry name" value="CRCB"/>
    <property type="match status" value="1"/>
</dbReference>
<evidence type="ECO:0000256" key="9">
    <source>
        <dbReference type="ARBA" id="ARBA00049940"/>
    </source>
</evidence>
<dbReference type="PANTHER" id="PTHR28259">
    <property type="entry name" value="FLUORIDE EXPORT PROTEIN 1-RELATED"/>
    <property type="match status" value="1"/>
</dbReference>
<comment type="catalytic activity">
    <reaction evidence="8">
        <text>fluoride(in) = fluoride(out)</text>
        <dbReference type="Rhea" id="RHEA:76159"/>
        <dbReference type="ChEBI" id="CHEBI:17051"/>
    </reaction>
    <physiologicalReaction direction="left-to-right" evidence="8">
        <dbReference type="Rhea" id="RHEA:76160"/>
    </physiologicalReaction>
</comment>
<evidence type="ECO:0000256" key="1">
    <source>
        <dbReference type="ARBA" id="ARBA00004651"/>
    </source>
</evidence>
<comment type="subcellular location">
    <subcellularLocation>
        <location evidence="1 10">Cell membrane</location>
        <topology evidence="1 10">Multi-pass membrane protein</topology>
    </subcellularLocation>
</comment>
<dbReference type="SMR" id="A0A0S6UE55"/>
<feature type="transmembrane region" description="Helical" evidence="10">
    <location>
        <begin position="32"/>
        <end position="53"/>
    </location>
</feature>
<dbReference type="Proteomes" id="UP000063718">
    <property type="component" value="Unassembled WGS sequence"/>
</dbReference>
<dbReference type="GeneID" id="45616568"/>
<dbReference type="HAMAP" id="MF_00454">
    <property type="entry name" value="FluC"/>
    <property type="match status" value="1"/>
</dbReference>
<dbReference type="EMBL" id="DF238840">
    <property type="protein sequence ID" value="GAF26248.1"/>
    <property type="molecule type" value="Genomic_DNA"/>
</dbReference>
<proteinExistence type="inferred from homology"/>
<protein>
    <recommendedName>
        <fullName evidence="10">Fluoride-specific ion channel FluC</fullName>
    </recommendedName>
</protein>
<evidence type="ECO:0000256" key="5">
    <source>
        <dbReference type="ARBA" id="ARBA00023136"/>
    </source>
</evidence>
<dbReference type="GO" id="GO:0140114">
    <property type="term" value="P:cellular detoxification of fluoride"/>
    <property type="evidence" value="ECO:0007669"/>
    <property type="project" value="UniProtKB-UniRule"/>
</dbReference>
<evidence type="ECO:0000256" key="10">
    <source>
        <dbReference type="HAMAP-Rule" id="MF_00454"/>
    </source>
</evidence>
<feature type="transmembrane region" description="Helical" evidence="10">
    <location>
        <begin position="60"/>
        <end position="77"/>
    </location>
</feature>
<dbReference type="RefSeq" id="WP_011392062.1">
    <property type="nucleotide sequence ID" value="NZ_DF238840.1"/>
</dbReference>
<comment type="activity regulation">
    <text evidence="10">Na(+) is not transported, but it plays an essential structural role and its presence is essential for fluoride channel function.</text>
</comment>
<gene>
    <name evidence="10" type="primary">fluC</name>
    <name evidence="10" type="synonym">crcB</name>
    <name evidence="11" type="ORF">MTY_1587</name>
</gene>
<keyword evidence="10" id="KW-0479">Metal-binding</keyword>
<keyword evidence="3 10" id="KW-0812">Transmembrane</keyword>
<dbReference type="GO" id="GO:0005886">
    <property type="term" value="C:plasma membrane"/>
    <property type="evidence" value="ECO:0007669"/>
    <property type="project" value="UniProtKB-SubCell"/>
</dbReference>
<feature type="binding site" evidence="10">
    <location>
        <position position="75"/>
    </location>
    <ligand>
        <name>Na(+)</name>
        <dbReference type="ChEBI" id="CHEBI:29101"/>
        <note>structural</note>
    </ligand>
</feature>
<reference evidence="11" key="1">
    <citation type="journal article" date="2014" name="Gene">
        <title>Genome-guided analysis of transformation efficiency and carbon dioxide assimilation by Moorella thermoacetica Y72.</title>
        <authorList>
            <person name="Tsukahara K."/>
            <person name="Kita A."/>
            <person name="Nakashimada Y."/>
            <person name="Hoshino T."/>
            <person name="Murakami K."/>
        </authorList>
    </citation>
    <scope>NUCLEOTIDE SEQUENCE [LARGE SCALE GENOMIC DNA]</scope>
    <source>
        <strain evidence="11">Y72</strain>
    </source>
</reference>
<feature type="transmembrane region" description="Helical" evidence="10">
    <location>
        <begin position="97"/>
        <end position="118"/>
    </location>
</feature>
<keyword evidence="6 10" id="KW-0407">Ion channel</keyword>
<dbReference type="PANTHER" id="PTHR28259:SF1">
    <property type="entry name" value="FLUORIDE EXPORT PROTEIN 1-RELATED"/>
    <property type="match status" value="1"/>
</dbReference>
<keyword evidence="10" id="KW-0915">Sodium</keyword>
<sequence length="122" mass="12831">MAWLYVGCGGIAGTLARFLLSRWLGNRVRGTWPLGTLFVNLSGAFLLGLLLALPQGRLPANVTLALGTGFVGAYTTFSTFTYETVTMIGDGEGKRALAYSLGSILGGLLLAWLGWLAAGSLF</sequence>
<feature type="binding site" evidence="10">
    <location>
        <position position="72"/>
    </location>
    <ligand>
        <name>Na(+)</name>
        <dbReference type="ChEBI" id="CHEBI:29101"/>
        <note>structural</note>
    </ligand>
</feature>
<dbReference type="NCBIfam" id="TIGR00494">
    <property type="entry name" value="crcB"/>
    <property type="match status" value="1"/>
</dbReference>
<evidence type="ECO:0000256" key="8">
    <source>
        <dbReference type="ARBA" id="ARBA00035585"/>
    </source>
</evidence>
<dbReference type="GO" id="GO:0062054">
    <property type="term" value="F:fluoride channel activity"/>
    <property type="evidence" value="ECO:0007669"/>
    <property type="project" value="UniProtKB-UniRule"/>
</dbReference>
<evidence type="ECO:0000313" key="11">
    <source>
        <dbReference type="EMBL" id="GAF26248.1"/>
    </source>
</evidence>
<organism evidence="11">
    <name type="scientific">Moorella thermoacetica Y72</name>
    <dbReference type="NCBI Taxonomy" id="1325331"/>
    <lineage>
        <taxon>Bacteria</taxon>
        <taxon>Bacillati</taxon>
        <taxon>Bacillota</taxon>
        <taxon>Clostridia</taxon>
        <taxon>Neomoorellales</taxon>
        <taxon>Neomoorellaceae</taxon>
        <taxon>Neomoorella</taxon>
    </lineage>
</organism>
<comment type="function">
    <text evidence="9 10">Fluoride-specific ion channel. Important for reducing fluoride concentration in the cell, thus reducing its toxicity.</text>
</comment>
<keyword evidence="10" id="KW-0813">Transport</keyword>
<keyword evidence="4 10" id="KW-1133">Transmembrane helix</keyword>
<keyword evidence="5 10" id="KW-0472">Membrane</keyword>
<keyword evidence="10" id="KW-0406">Ion transport</keyword>
<name>A0A0S6UE55_NEOTH</name>
<dbReference type="GO" id="GO:0046872">
    <property type="term" value="F:metal ion binding"/>
    <property type="evidence" value="ECO:0007669"/>
    <property type="project" value="UniProtKB-KW"/>
</dbReference>
<dbReference type="AlphaFoldDB" id="A0A0S6UE55"/>
<evidence type="ECO:0000256" key="3">
    <source>
        <dbReference type="ARBA" id="ARBA00022692"/>
    </source>
</evidence>
<evidence type="ECO:0000256" key="7">
    <source>
        <dbReference type="ARBA" id="ARBA00035120"/>
    </source>
</evidence>
<keyword evidence="2 10" id="KW-1003">Cell membrane</keyword>
<evidence type="ECO:0000256" key="6">
    <source>
        <dbReference type="ARBA" id="ARBA00023303"/>
    </source>
</evidence>
<comment type="similarity">
    <text evidence="7 10">Belongs to the fluoride channel Fluc/FEX (TC 1.A.43) family.</text>
</comment>